<comment type="catalytic activity">
    <reaction evidence="6">
        <text>a 4-saturated-(3S)-3-hydroxyacyl-CoA = a (3E)-enoyl-CoA + H2O</text>
        <dbReference type="Rhea" id="RHEA:20724"/>
        <dbReference type="ChEBI" id="CHEBI:15377"/>
        <dbReference type="ChEBI" id="CHEBI:58521"/>
        <dbReference type="ChEBI" id="CHEBI:137480"/>
        <dbReference type="EC" id="4.2.1.17"/>
    </reaction>
</comment>
<evidence type="ECO:0000256" key="1">
    <source>
        <dbReference type="ARBA" id="ARBA00005254"/>
    </source>
</evidence>
<organism evidence="8">
    <name type="scientific">Pseudarthrobacter sulfonivorans</name>
    <dbReference type="NCBI Taxonomy" id="121292"/>
    <lineage>
        <taxon>Bacteria</taxon>
        <taxon>Bacillati</taxon>
        <taxon>Actinomycetota</taxon>
        <taxon>Actinomycetes</taxon>
        <taxon>Micrococcales</taxon>
        <taxon>Micrococcaceae</taxon>
        <taxon>Pseudarthrobacter</taxon>
    </lineage>
</organism>
<dbReference type="PANTHER" id="PTHR11941:SF169">
    <property type="entry name" value="(7AS)-7A-METHYL-1,5-DIOXO-2,3,5,6,7,7A-HEXAHYDRO-1H-INDENE-CARBOXYL-COA HYDROLASE"/>
    <property type="match status" value="1"/>
</dbReference>
<accession>A0A0U3REH4</accession>
<evidence type="ECO:0000256" key="3">
    <source>
        <dbReference type="ARBA" id="ARBA00023098"/>
    </source>
</evidence>
<gene>
    <name evidence="8" type="ORF">AU252_00745</name>
</gene>
<dbReference type="InterPro" id="IPR014748">
    <property type="entry name" value="Enoyl-CoA_hydra_C"/>
</dbReference>
<dbReference type="EC" id="4.2.1.17" evidence="2"/>
<dbReference type="PROSITE" id="PS00166">
    <property type="entry name" value="ENOYL_COA_HYDRATASE"/>
    <property type="match status" value="1"/>
</dbReference>
<dbReference type="CDD" id="cd06558">
    <property type="entry name" value="crotonase-like"/>
    <property type="match status" value="1"/>
</dbReference>
<reference evidence="8 9" key="1">
    <citation type="submission" date="2015-12" db="EMBL/GenBank/DDBJ databases">
        <authorList>
            <person name="Shamseldin A."/>
            <person name="Moawad H."/>
            <person name="Abd El-Rahim W.M."/>
            <person name="Sadowsky M.J."/>
        </authorList>
    </citation>
    <scope>NUCLEOTIDE SEQUENCE [LARGE SCALE GENOMIC DNA]</scope>
    <source>
        <strain evidence="8 9">Ar51</strain>
    </source>
</reference>
<evidence type="ECO:0000313" key="8">
    <source>
        <dbReference type="EMBL" id="ALV43681.1"/>
    </source>
</evidence>
<evidence type="ECO:0000256" key="4">
    <source>
        <dbReference type="ARBA" id="ARBA00023239"/>
    </source>
</evidence>
<evidence type="ECO:0000256" key="2">
    <source>
        <dbReference type="ARBA" id="ARBA00012076"/>
    </source>
</evidence>
<dbReference type="Gene3D" id="3.90.226.10">
    <property type="entry name" value="2-enoyl-CoA Hydratase, Chain A, domain 1"/>
    <property type="match status" value="1"/>
</dbReference>
<dbReference type="Proteomes" id="UP000065151">
    <property type="component" value="Chromosome"/>
</dbReference>
<dbReference type="PANTHER" id="PTHR11941">
    <property type="entry name" value="ENOYL-COA HYDRATASE-RELATED"/>
    <property type="match status" value="1"/>
</dbReference>
<protein>
    <recommendedName>
        <fullName evidence="2">enoyl-CoA hydratase</fullName>
        <ecNumber evidence="2">4.2.1.17</ecNumber>
    </recommendedName>
</protein>
<dbReference type="Gene3D" id="1.10.12.10">
    <property type="entry name" value="Lyase 2-enoyl-coa Hydratase, Chain A, domain 2"/>
    <property type="match status" value="1"/>
</dbReference>
<dbReference type="AlphaFoldDB" id="A0A0U3REH4"/>
<name>A0A0U3REH4_9MICC</name>
<evidence type="ECO:0000256" key="6">
    <source>
        <dbReference type="ARBA" id="ARBA00023717"/>
    </source>
</evidence>
<dbReference type="FunFam" id="3.90.226.10:FF:000009">
    <property type="entry name" value="Carnitinyl-CoA dehydratase"/>
    <property type="match status" value="1"/>
</dbReference>
<comment type="catalytic activity">
    <reaction evidence="5">
        <text>a (3S)-3-hydroxyacyl-CoA = a (2E)-enoyl-CoA + H2O</text>
        <dbReference type="Rhea" id="RHEA:16105"/>
        <dbReference type="ChEBI" id="CHEBI:15377"/>
        <dbReference type="ChEBI" id="CHEBI:57318"/>
        <dbReference type="ChEBI" id="CHEBI:58856"/>
        <dbReference type="EC" id="4.2.1.17"/>
    </reaction>
</comment>
<keyword evidence="4" id="KW-0456">Lyase</keyword>
<comment type="similarity">
    <text evidence="1 7">Belongs to the enoyl-CoA hydratase/isomerase family.</text>
</comment>
<dbReference type="Pfam" id="PF00378">
    <property type="entry name" value="ECH_1"/>
    <property type="match status" value="1"/>
</dbReference>
<keyword evidence="3" id="KW-0443">Lipid metabolism</keyword>
<dbReference type="GO" id="GO:0004300">
    <property type="term" value="F:enoyl-CoA hydratase activity"/>
    <property type="evidence" value="ECO:0007669"/>
    <property type="project" value="UniProtKB-EC"/>
</dbReference>
<dbReference type="GO" id="GO:0006635">
    <property type="term" value="P:fatty acid beta-oxidation"/>
    <property type="evidence" value="ECO:0007669"/>
    <property type="project" value="TreeGrafter"/>
</dbReference>
<evidence type="ECO:0000256" key="7">
    <source>
        <dbReference type="RuleBase" id="RU003707"/>
    </source>
</evidence>
<dbReference type="InterPro" id="IPR001753">
    <property type="entry name" value="Enoyl-CoA_hydra/iso"/>
</dbReference>
<proteinExistence type="inferred from homology"/>
<dbReference type="KEGG" id="psul:AU252_00745"/>
<dbReference type="STRING" id="121292.AU252_00745"/>
<dbReference type="EMBL" id="CP013747">
    <property type="protein sequence ID" value="ALV43681.1"/>
    <property type="molecule type" value="Genomic_DNA"/>
</dbReference>
<evidence type="ECO:0000313" key="9">
    <source>
        <dbReference type="Proteomes" id="UP000065151"/>
    </source>
</evidence>
<dbReference type="SUPFAM" id="SSF52096">
    <property type="entry name" value="ClpP/crotonase"/>
    <property type="match status" value="1"/>
</dbReference>
<dbReference type="InterPro" id="IPR018376">
    <property type="entry name" value="Enoyl-CoA_hyd/isom_CS"/>
</dbReference>
<sequence length="253" mass="26780">MGHVFLVTINRPEARNAVNPDVIRGVGRALEHAEECPGIRAVVITGSGDKAFCAGADLKSAAVGAFGEIPEGMEQWGFAGFVKHHISKPTIAAINGFALGGGTEIVLASDLAIASSEAVFGLPEVKLGIFAGAGGAFRAGQQVPKKIAMEMLLTGQPLPAQRALEIGLVNRVVPPEEVLPAALELARQICENAPLAVQTTKRIANGITDGTVESDQADWARSEWEAQKLMRSTDFMEGMRAFAEKRAPQWQGE</sequence>
<evidence type="ECO:0000256" key="5">
    <source>
        <dbReference type="ARBA" id="ARBA00023709"/>
    </source>
</evidence>
<dbReference type="InterPro" id="IPR029045">
    <property type="entry name" value="ClpP/crotonase-like_dom_sf"/>
</dbReference>